<protein>
    <submittedName>
        <fullName evidence="2">GNAT family acetyltransferase</fullName>
    </submittedName>
</protein>
<dbReference type="AlphaFoldDB" id="A0A0W0YFD6"/>
<comment type="caution">
    <text evidence="2">The sequence shown here is derived from an EMBL/GenBank/DDBJ whole genome shotgun (WGS) entry which is preliminary data.</text>
</comment>
<dbReference type="Gene3D" id="3.40.630.30">
    <property type="match status" value="2"/>
</dbReference>
<keyword evidence="2" id="KW-0808">Transferase</keyword>
<dbReference type="STRING" id="28087.Lsai_2365"/>
<dbReference type="InterPro" id="IPR000182">
    <property type="entry name" value="GNAT_dom"/>
</dbReference>
<dbReference type="InterPro" id="IPR016181">
    <property type="entry name" value="Acyl_CoA_acyltransferase"/>
</dbReference>
<dbReference type="OrthoDB" id="9801656at2"/>
<dbReference type="Proteomes" id="UP000054621">
    <property type="component" value="Unassembled WGS sequence"/>
</dbReference>
<dbReference type="eggNOG" id="COG5628">
    <property type="taxonomic scope" value="Bacteria"/>
</dbReference>
<dbReference type="PROSITE" id="PS51186">
    <property type="entry name" value="GNAT"/>
    <property type="match status" value="2"/>
</dbReference>
<organism evidence="2 3">
    <name type="scientific">Legionella sainthelensi</name>
    <dbReference type="NCBI Taxonomy" id="28087"/>
    <lineage>
        <taxon>Bacteria</taxon>
        <taxon>Pseudomonadati</taxon>
        <taxon>Pseudomonadota</taxon>
        <taxon>Gammaproteobacteria</taxon>
        <taxon>Legionellales</taxon>
        <taxon>Legionellaceae</taxon>
        <taxon>Legionella</taxon>
    </lineage>
</organism>
<dbReference type="PANTHER" id="PTHR43792">
    <property type="entry name" value="GNAT FAMILY, PUTATIVE (AFU_ORTHOLOGUE AFUA_3G00765)-RELATED-RELATED"/>
    <property type="match status" value="1"/>
</dbReference>
<reference evidence="2 3" key="1">
    <citation type="submission" date="2015-11" db="EMBL/GenBank/DDBJ databases">
        <title>Genomic analysis of 38 Legionella species identifies large and diverse effector repertoires.</title>
        <authorList>
            <person name="Burstein D."/>
            <person name="Amaro F."/>
            <person name="Zusman T."/>
            <person name="Lifshitz Z."/>
            <person name="Cohen O."/>
            <person name="Gilbert J.A."/>
            <person name="Pupko T."/>
            <person name="Shuman H.A."/>
            <person name="Segal G."/>
        </authorList>
    </citation>
    <scope>NUCLEOTIDE SEQUENCE [LARGE SCALE GENOMIC DNA]</scope>
    <source>
        <strain evidence="2 3">Mt.St.Helens-4</strain>
    </source>
</reference>
<feature type="domain" description="N-acetyltransferase" evidence="1">
    <location>
        <begin position="177"/>
        <end position="336"/>
    </location>
</feature>
<dbReference type="Pfam" id="PF00583">
    <property type="entry name" value="Acetyltransf_1"/>
    <property type="match status" value="1"/>
</dbReference>
<dbReference type="EMBL" id="LNYV01000035">
    <property type="protein sequence ID" value="KTD55506.1"/>
    <property type="molecule type" value="Genomic_DNA"/>
</dbReference>
<evidence type="ECO:0000313" key="3">
    <source>
        <dbReference type="Proteomes" id="UP000054621"/>
    </source>
</evidence>
<dbReference type="SUPFAM" id="SSF55729">
    <property type="entry name" value="Acyl-CoA N-acyltransferases (Nat)"/>
    <property type="match status" value="2"/>
</dbReference>
<evidence type="ECO:0000313" key="2">
    <source>
        <dbReference type="EMBL" id="KTD55506.1"/>
    </source>
</evidence>
<feature type="domain" description="N-acetyltransferase" evidence="1">
    <location>
        <begin position="10"/>
        <end position="170"/>
    </location>
</feature>
<dbReference type="PANTHER" id="PTHR43792:SF1">
    <property type="entry name" value="N-ACETYLTRANSFERASE DOMAIN-CONTAINING PROTEIN"/>
    <property type="match status" value="1"/>
</dbReference>
<dbReference type="eggNOG" id="COG1670">
    <property type="taxonomic scope" value="Bacteria"/>
</dbReference>
<name>A0A0W0YFD6_9GAMM</name>
<sequence>MSLFLETKNLMITTPELADFNNLYALQTDADVMKYIGQGIRTDAEIRTGLEKAIAHYEKYGFSLGCVFEKESAQFVGRAGLIYVAYNDNQPDIEVAYALHKTAWNKGYGLELAKALITWGFQNLAIERLVADINPSNERSRRVLEKAGMSYAGIGRYENNNVVWYTISNSFVALDKIELIPATLEDYPVIQNLGRFYVYDMSEYIGNEEGWEIPEDGLYECIDFKKYWEDQNSFPFIIRYKNELAGFAIVDKKGSDAGVEFNMAQFFIARKFKSKGIGRYVAAQCFKNFPGEWEVMVLPGNEGAYRFWRSTIRQYSGNNFTEYTREVLHLNNCKKNIFRFNSDILGTGL</sequence>
<accession>A0A0W0YFD6</accession>
<dbReference type="Pfam" id="PF13302">
    <property type="entry name" value="Acetyltransf_3"/>
    <property type="match status" value="1"/>
</dbReference>
<dbReference type="PATRIC" id="fig|28087.4.peg.2544"/>
<dbReference type="InterPro" id="IPR051531">
    <property type="entry name" value="N-acetyltransferase"/>
</dbReference>
<dbReference type="GO" id="GO:0016747">
    <property type="term" value="F:acyltransferase activity, transferring groups other than amino-acyl groups"/>
    <property type="evidence" value="ECO:0007669"/>
    <property type="project" value="InterPro"/>
</dbReference>
<proteinExistence type="predicted"/>
<evidence type="ECO:0000259" key="1">
    <source>
        <dbReference type="PROSITE" id="PS51186"/>
    </source>
</evidence>
<gene>
    <name evidence="2" type="ORF">Lsai_2365</name>
</gene>